<sequence length="74" mass="8574">MKQVKQVSRQMRTTHYKKYEDMDNYDPVKFPEVHLRSSRPHMSLENSNGRGARDANVAPPMNAGQISAHWVFNS</sequence>
<protein>
    <submittedName>
        <fullName evidence="2">(apollo) hypothetical protein</fullName>
    </submittedName>
</protein>
<organism evidence="2 3">
    <name type="scientific">Parnassius apollo</name>
    <name type="common">Apollo butterfly</name>
    <name type="synonym">Papilio apollo</name>
    <dbReference type="NCBI Taxonomy" id="110799"/>
    <lineage>
        <taxon>Eukaryota</taxon>
        <taxon>Metazoa</taxon>
        <taxon>Ecdysozoa</taxon>
        <taxon>Arthropoda</taxon>
        <taxon>Hexapoda</taxon>
        <taxon>Insecta</taxon>
        <taxon>Pterygota</taxon>
        <taxon>Neoptera</taxon>
        <taxon>Endopterygota</taxon>
        <taxon>Lepidoptera</taxon>
        <taxon>Glossata</taxon>
        <taxon>Ditrysia</taxon>
        <taxon>Papilionoidea</taxon>
        <taxon>Papilionidae</taxon>
        <taxon>Parnassiinae</taxon>
        <taxon>Parnassini</taxon>
        <taxon>Parnassius</taxon>
        <taxon>Parnassius</taxon>
    </lineage>
</organism>
<reference evidence="2" key="1">
    <citation type="submission" date="2021-04" db="EMBL/GenBank/DDBJ databases">
        <authorList>
            <person name="Tunstrom K."/>
        </authorList>
    </citation>
    <scope>NUCLEOTIDE SEQUENCE</scope>
</reference>
<gene>
    <name evidence="2" type="ORF">PAPOLLO_LOCUS22441</name>
</gene>
<proteinExistence type="predicted"/>
<feature type="region of interest" description="Disordered" evidence="1">
    <location>
        <begin position="36"/>
        <end position="74"/>
    </location>
</feature>
<accession>A0A8S3XV75</accession>
<evidence type="ECO:0000256" key="1">
    <source>
        <dbReference type="SAM" id="MobiDB-lite"/>
    </source>
</evidence>
<dbReference type="Proteomes" id="UP000691718">
    <property type="component" value="Unassembled WGS sequence"/>
</dbReference>
<evidence type="ECO:0000313" key="3">
    <source>
        <dbReference type="Proteomes" id="UP000691718"/>
    </source>
</evidence>
<name>A0A8S3XV75_PARAO</name>
<keyword evidence="3" id="KW-1185">Reference proteome</keyword>
<dbReference type="EMBL" id="CAJQZP010001376">
    <property type="protein sequence ID" value="CAG5042559.1"/>
    <property type="molecule type" value="Genomic_DNA"/>
</dbReference>
<dbReference type="AlphaFoldDB" id="A0A8S3XV75"/>
<evidence type="ECO:0000313" key="2">
    <source>
        <dbReference type="EMBL" id="CAG5042559.1"/>
    </source>
</evidence>
<comment type="caution">
    <text evidence="2">The sequence shown here is derived from an EMBL/GenBank/DDBJ whole genome shotgun (WGS) entry which is preliminary data.</text>
</comment>